<dbReference type="AlphaFoldDB" id="A0A2N8ZMH5"/>
<organism evidence="4 5">
    <name type="scientific">Vibrio tapetis subsp. tapetis</name>
    <dbReference type="NCBI Taxonomy" id="1671868"/>
    <lineage>
        <taxon>Bacteria</taxon>
        <taxon>Pseudomonadati</taxon>
        <taxon>Pseudomonadota</taxon>
        <taxon>Gammaproteobacteria</taxon>
        <taxon>Vibrionales</taxon>
        <taxon>Vibrionaceae</taxon>
        <taxon>Vibrio</taxon>
    </lineage>
</organism>
<dbReference type="InterPro" id="IPR045759">
    <property type="entry name" value="Ap4A_phos1/2_N"/>
</dbReference>
<dbReference type="GO" id="GO:0003877">
    <property type="term" value="F:ATP:ADP adenylyltransferase activity"/>
    <property type="evidence" value="ECO:0007669"/>
    <property type="project" value="InterPro"/>
</dbReference>
<gene>
    <name evidence="4" type="ORF">VTAP4600_B1527</name>
</gene>
<dbReference type="Pfam" id="PF09830">
    <property type="entry name" value="ATP_transf"/>
    <property type="match status" value="1"/>
</dbReference>
<dbReference type="GO" id="GO:0005524">
    <property type="term" value="F:ATP binding"/>
    <property type="evidence" value="ECO:0007669"/>
    <property type="project" value="InterPro"/>
</dbReference>
<evidence type="ECO:0000259" key="2">
    <source>
        <dbReference type="Pfam" id="PF09830"/>
    </source>
</evidence>
<dbReference type="PANTHER" id="PTHR38420">
    <property type="entry name" value="AP-4-A PHOSPHORYLASE II"/>
    <property type="match status" value="1"/>
</dbReference>
<reference evidence="4 5" key="1">
    <citation type="submission" date="2017-10" db="EMBL/GenBank/DDBJ databases">
        <authorList>
            <person name="Banno H."/>
            <person name="Chua N.-H."/>
        </authorList>
    </citation>
    <scope>NUCLEOTIDE SEQUENCE [LARGE SCALE GENOMIC DNA]</scope>
    <source>
        <strain evidence="4">Vibrio tapetis CECT4600</strain>
    </source>
</reference>
<dbReference type="KEGG" id="vta:B1527"/>
<dbReference type="SUPFAM" id="SSF54197">
    <property type="entry name" value="HIT-like"/>
    <property type="match status" value="1"/>
</dbReference>
<dbReference type="OrthoDB" id="421767at2"/>
<proteinExistence type="predicted"/>
<dbReference type="InterPro" id="IPR043171">
    <property type="entry name" value="Ap4A_phos1/2-like"/>
</dbReference>
<dbReference type="InterPro" id="IPR036265">
    <property type="entry name" value="HIT-like_sf"/>
</dbReference>
<feature type="domain" description="Ap4A phosphorylase 1/2 N-terminal" evidence="3">
    <location>
        <begin position="2"/>
        <end position="165"/>
    </location>
</feature>
<dbReference type="EMBL" id="LT960612">
    <property type="protein sequence ID" value="SON53138.1"/>
    <property type="molecule type" value="Genomic_DNA"/>
</dbReference>
<feature type="active site" description="Nucleophile" evidence="1">
    <location>
        <position position="157"/>
    </location>
</feature>
<evidence type="ECO:0000259" key="3">
    <source>
        <dbReference type="Pfam" id="PF19327"/>
    </source>
</evidence>
<evidence type="ECO:0000313" key="5">
    <source>
        <dbReference type="Proteomes" id="UP000235828"/>
    </source>
</evidence>
<dbReference type="Proteomes" id="UP000235828">
    <property type="component" value="Chromosome B"/>
</dbReference>
<dbReference type="InterPro" id="IPR019200">
    <property type="entry name" value="ATP_adenylylTrfase_C"/>
</dbReference>
<name>A0A2N8ZMH5_9VIBR</name>
<protein>
    <submittedName>
        <fullName evidence="4">Uncharacterized protein</fullName>
    </submittedName>
</protein>
<dbReference type="InterPro" id="IPR009163">
    <property type="entry name" value="Ap4A_phos1/2"/>
</dbReference>
<dbReference type="PIRSF" id="PIRSF000846">
    <property type="entry name" value="ATP_adenylyltr"/>
    <property type="match status" value="1"/>
</dbReference>
<dbReference type="PANTHER" id="PTHR38420:SF1">
    <property type="entry name" value="PUTATIVE (AFU_ORTHOLOGUE AFUA_5G14690)-RELATED"/>
    <property type="match status" value="1"/>
</dbReference>
<evidence type="ECO:0000313" key="4">
    <source>
        <dbReference type="EMBL" id="SON53138.1"/>
    </source>
</evidence>
<feature type="domain" description="ATP adenylyltransferase C-terminal" evidence="2">
    <location>
        <begin position="175"/>
        <end position="274"/>
    </location>
</feature>
<dbReference type="Gene3D" id="3.30.428.70">
    <property type="match status" value="1"/>
</dbReference>
<sequence>MFWTKAREVSQRAMENETLVPIASKAFYFESEGYRCFGHTLSDNIRKKPVAHFSDNPKAVRNPFLPYEKAMYVSEAGDDHVCILNKFPVITPHLLICTRQYAQQNQLLDLSDFTAWLMAFKFEPNVTPLPNESHDADDVLGFFNGGVMAGSSQPHRHMQVVKSQIPFEQAIANGELPFPHQLSLISELNPNKIHQGYLEMMSELHLLPEHDDGICKPYNLLLTKRWMLIVPRSVNQVGGMYANGINFSGRFVVKNEAQLQWLKQSGVLAFLGQCT</sequence>
<dbReference type="RefSeq" id="WP_102525208.1">
    <property type="nucleotide sequence ID" value="NZ_LT960612.1"/>
</dbReference>
<accession>A0A2N8ZMH5</accession>
<keyword evidence="5" id="KW-1185">Reference proteome</keyword>
<dbReference type="GO" id="GO:0009117">
    <property type="term" value="P:nucleotide metabolic process"/>
    <property type="evidence" value="ECO:0007669"/>
    <property type="project" value="InterPro"/>
</dbReference>
<evidence type="ECO:0000256" key="1">
    <source>
        <dbReference type="PIRSR" id="PIRSR000846-1"/>
    </source>
</evidence>
<dbReference type="Pfam" id="PF19327">
    <property type="entry name" value="Ap4A_phos_N"/>
    <property type="match status" value="1"/>
</dbReference>